<proteinExistence type="predicted"/>
<organism evidence="1">
    <name type="scientific">Palpitomonas bilix</name>
    <dbReference type="NCBI Taxonomy" id="652834"/>
    <lineage>
        <taxon>Eukaryota</taxon>
        <taxon>Eukaryota incertae sedis</taxon>
    </lineage>
</organism>
<gene>
    <name evidence="1" type="ORF">PBIL07802_LOCUS592</name>
</gene>
<sequence length="293" mass="31729">MSSKVLQRGKDAMEAGESYEALQSFRTFLSRCAMGKKLDDMCDLVKDVTNGFLKSGDINSAFDLLRMFHSNAKKLVVGGGGEGAEAMLSAVRKVQGDALAVLEGEEDEKKQGLLYSLVNECTSIILKADEKSELARDAMEARAVAKHAVKQPLLSSLRSLAGSGRAEMAKAWLEEACAELPGWEKPYFIFHILILVMEKRGSANDTRFLLNVISDVKEAYPSPLWPCLSFFVKGVGKKNPNEATTVMEKFRKFLSVDPAIIPAMQKVINAKCSSGGGGGLGAMLGQLLGSLKQ</sequence>
<evidence type="ECO:0000313" key="1">
    <source>
        <dbReference type="EMBL" id="CAE0238449.1"/>
    </source>
</evidence>
<accession>A0A7S3FYI0</accession>
<dbReference type="InterPro" id="IPR011990">
    <property type="entry name" value="TPR-like_helical_dom_sf"/>
</dbReference>
<protein>
    <submittedName>
        <fullName evidence="1">Uncharacterized protein</fullName>
    </submittedName>
</protein>
<dbReference type="Gene3D" id="1.25.40.10">
    <property type="entry name" value="Tetratricopeptide repeat domain"/>
    <property type="match status" value="1"/>
</dbReference>
<dbReference type="EMBL" id="HBIB01000863">
    <property type="protein sequence ID" value="CAE0238449.1"/>
    <property type="molecule type" value="Transcribed_RNA"/>
</dbReference>
<dbReference type="AlphaFoldDB" id="A0A7S3FYI0"/>
<name>A0A7S3FYI0_9EUKA</name>
<reference evidence="1" key="1">
    <citation type="submission" date="2021-01" db="EMBL/GenBank/DDBJ databases">
        <authorList>
            <person name="Corre E."/>
            <person name="Pelletier E."/>
            <person name="Niang G."/>
            <person name="Scheremetjew M."/>
            <person name="Finn R."/>
            <person name="Kale V."/>
            <person name="Holt S."/>
            <person name="Cochrane G."/>
            <person name="Meng A."/>
            <person name="Brown T."/>
            <person name="Cohen L."/>
        </authorList>
    </citation>
    <scope>NUCLEOTIDE SEQUENCE</scope>
    <source>
        <strain evidence="1">NIES-2562</strain>
    </source>
</reference>